<dbReference type="Proteomes" id="UP000694308">
    <property type="component" value="Unassembled WGS sequence"/>
</dbReference>
<keyword evidence="4" id="KW-0808">Transferase</keyword>
<evidence type="ECO:0000256" key="7">
    <source>
        <dbReference type="ARBA" id="ARBA00023136"/>
    </source>
</evidence>
<evidence type="ECO:0000256" key="4">
    <source>
        <dbReference type="ARBA" id="ARBA00022679"/>
    </source>
</evidence>
<dbReference type="InterPro" id="IPR050297">
    <property type="entry name" value="LipidA_mod_glycosyltrf_83"/>
</dbReference>
<dbReference type="GO" id="GO:0009103">
    <property type="term" value="P:lipopolysaccharide biosynthetic process"/>
    <property type="evidence" value="ECO:0007669"/>
    <property type="project" value="UniProtKB-ARBA"/>
</dbReference>
<feature type="transmembrane region" description="Helical" evidence="8">
    <location>
        <begin position="112"/>
        <end position="143"/>
    </location>
</feature>
<organism evidence="10 11">
    <name type="scientific">Clostridium thailandense</name>
    <dbReference type="NCBI Taxonomy" id="2794346"/>
    <lineage>
        <taxon>Bacteria</taxon>
        <taxon>Bacillati</taxon>
        <taxon>Bacillota</taxon>
        <taxon>Clostridia</taxon>
        <taxon>Eubacteriales</taxon>
        <taxon>Clostridiaceae</taxon>
        <taxon>Clostridium</taxon>
    </lineage>
</organism>
<dbReference type="EMBL" id="JAEEGC010000101">
    <property type="protein sequence ID" value="MBV7274924.1"/>
    <property type="molecule type" value="Genomic_DNA"/>
</dbReference>
<evidence type="ECO:0000256" key="2">
    <source>
        <dbReference type="ARBA" id="ARBA00022475"/>
    </source>
</evidence>
<comment type="caution">
    <text evidence="10">The sequence shown here is derived from an EMBL/GenBank/DDBJ whole genome shotgun (WGS) entry which is preliminary data.</text>
</comment>
<evidence type="ECO:0000313" key="10">
    <source>
        <dbReference type="EMBL" id="MBV7274924.1"/>
    </source>
</evidence>
<evidence type="ECO:0000256" key="3">
    <source>
        <dbReference type="ARBA" id="ARBA00022676"/>
    </source>
</evidence>
<feature type="transmembrane region" description="Helical" evidence="8">
    <location>
        <begin position="79"/>
        <end position="100"/>
    </location>
</feature>
<comment type="subcellular location">
    <subcellularLocation>
        <location evidence="1">Cell membrane</location>
        <topology evidence="1">Multi-pass membrane protein</topology>
    </subcellularLocation>
</comment>
<dbReference type="InterPro" id="IPR038731">
    <property type="entry name" value="RgtA/B/C-like"/>
</dbReference>
<keyword evidence="3" id="KW-0328">Glycosyltransferase</keyword>
<evidence type="ECO:0000256" key="1">
    <source>
        <dbReference type="ARBA" id="ARBA00004651"/>
    </source>
</evidence>
<proteinExistence type="predicted"/>
<keyword evidence="7 8" id="KW-0472">Membrane</keyword>
<gene>
    <name evidence="10" type="ORF">I6U48_18665</name>
</gene>
<name>A0A949X3M9_9CLOT</name>
<protein>
    <submittedName>
        <fullName evidence="10">Glycosyltransferase family 39 protein</fullName>
    </submittedName>
</protein>
<sequence>MENKNVRIDTYYKIILIISLCLSIMWILLIRTKPFSDFEYYYNLAIDIANGMPWGDTYTSVGYPIVLGGIFKIFGSSLISAQIFNLILAFISDFSLLMILKKLDISEMQKRVIFTIFAFMPNNIVYNSMIATEVLFTTIILLITNIFLGKGKFKYIWIGILTGLNTMIKPFFIVFFFAIFIVEILKERKLIKPLKNSFIVLVICCIVISPWIYRNTKLMGQFTFVSNNGGIVLYINNNSQNNKGRWMAASDVENSIVKKPEYEKANMTEKNKMLGTAAKKWIRNHPKEFVVLGFKRLYNTYLWGDDVLYSTYGSNLSENVKEIIFTVSNDIRSILFVPAIIYILVYSFLILKAIIFGATNQLNRFTLYTVIVFFMFTSVYFVTEGQGRYAFPEIFIMIYCFSQFIKTSILKIKELFL</sequence>
<dbReference type="GO" id="GO:0005886">
    <property type="term" value="C:plasma membrane"/>
    <property type="evidence" value="ECO:0007669"/>
    <property type="project" value="UniProtKB-SubCell"/>
</dbReference>
<feature type="transmembrane region" description="Helical" evidence="8">
    <location>
        <begin position="194"/>
        <end position="213"/>
    </location>
</feature>
<keyword evidence="5 8" id="KW-0812">Transmembrane</keyword>
<feature type="transmembrane region" description="Helical" evidence="8">
    <location>
        <begin position="365"/>
        <end position="383"/>
    </location>
</feature>
<evidence type="ECO:0000259" key="9">
    <source>
        <dbReference type="Pfam" id="PF13231"/>
    </source>
</evidence>
<keyword evidence="2" id="KW-1003">Cell membrane</keyword>
<feature type="domain" description="Glycosyltransferase RgtA/B/C/D-like" evidence="9">
    <location>
        <begin position="66"/>
        <end position="213"/>
    </location>
</feature>
<keyword evidence="11" id="KW-1185">Reference proteome</keyword>
<dbReference type="PANTHER" id="PTHR33908:SF11">
    <property type="entry name" value="MEMBRANE PROTEIN"/>
    <property type="match status" value="1"/>
</dbReference>
<feature type="transmembrane region" description="Helical" evidence="8">
    <location>
        <begin position="12"/>
        <end position="30"/>
    </location>
</feature>
<reference evidence="10" key="1">
    <citation type="submission" date="2020-12" db="EMBL/GenBank/DDBJ databases">
        <title>Clostridium thailandense sp. nov., a novel acetogenic bacterium isolated from peat land soil in Thailand.</title>
        <authorList>
            <person name="Chaikitkaew S."/>
            <person name="Birkeland N.K."/>
        </authorList>
    </citation>
    <scope>NUCLEOTIDE SEQUENCE</scope>
    <source>
        <strain evidence="10">PL3</strain>
    </source>
</reference>
<dbReference type="AlphaFoldDB" id="A0A949X3M9"/>
<keyword evidence="6 8" id="KW-1133">Transmembrane helix</keyword>
<dbReference type="Pfam" id="PF13231">
    <property type="entry name" value="PMT_2"/>
    <property type="match status" value="1"/>
</dbReference>
<evidence type="ECO:0000313" key="11">
    <source>
        <dbReference type="Proteomes" id="UP000694308"/>
    </source>
</evidence>
<evidence type="ECO:0000256" key="5">
    <source>
        <dbReference type="ARBA" id="ARBA00022692"/>
    </source>
</evidence>
<feature type="transmembrane region" description="Helical" evidence="8">
    <location>
        <begin position="155"/>
        <end position="182"/>
    </location>
</feature>
<dbReference type="PANTHER" id="PTHR33908">
    <property type="entry name" value="MANNOSYLTRANSFERASE YKCB-RELATED"/>
    <property type="match status" value="1"/>
</dbReference>
<dbReference type="RefSeq" id="WP_218321982.1">
    <property type="nucleotide sequence ID" value="NZ_JAEEGC010000101.1"/>
</dbReference>
<accession>A0A949X3M9</accession>
<evidence type="ECO:0000256" key="6">
    <source>
        <dbReference type="ARBA" id="ARBA00022989"/>
    </source>
</evidence>
<feature type="transmembrane region" description="Helical" evidence="8">
    <location>
        <begin position="335"/>
        <end position="358"/>
    </location>
</feature>
<evidence type="ECO:0000256" key="8">
    <source>
        <dbReference type="SAM" id="Phobius"/>
    </source>
</evidence>
<dbReference type="GO" id="GO:0016763">
    <property type="term" value="F:pentosyltransferase activity"/>
    <property type="evidence" value="ECO:0007669"/>
    <property type="project" value="TreeGrafter"/>
</dbReference>